<evidence type="ECO:0000313" key="2">
    <source>
        <dbReference type="Proteomes" id="UP000323166"/>
    </source>
</evidence>
<keyword evidence="2" id="KW-1185">Reference proteome</keyword>
<dbReference type="EMBL" id="VNHM01000007">
    <property type="protein sequence ID" value="TYO95514.1"/>
    <property type="molecule type" value="Genomic_DNA"/>
</dbReference>
<protein>
    <submittedName>
        <fullName evidence="1">Uncharacterized protein</fullName>
    </submittedName>
</protein>
<proteinExistence type="predicted"/>
<comment type="caution">
    <text evidence="1">The sequence shown here is derived from an EMBL/GenBank/DDBJ whole genome shotgun (WGS) entry which is preliminary data.</text>
</comment>
<accession>A0A5S4ZRH1</accession>
<name>A0A5S4ZRH1_9FIRM</name>
<reference evidence="1 2" key="1">
    <citation type="submission" date="2019-07" db="EMBL/GenBank/DDBJ databases">
        <title>Genomic Encyclopedia of Type Strains, Phase I: the one thousand microbial genomes (KMG-I) project.</title>
        <authorList>
            <person name="Kyrpides N."/>
        </authorList>
    </citation>
    <scope>NUCLEOTIDE SEQUENCE [LARGE SCALE GENOMIC DNA]</scope>
    <source>
        <strain evidence="1 2">DSM 6562</strain>
    </source>
</reference>
<dbReference type="AlphaFoldDB" id="A0A5S4ZRH1"/>
<sequence length="71" mass="8270">MEEVVGMSRPGGINFDTDDANFNVLRINLSNKTAFLLENITNYVKKKYPQLNRATGSWYINYGFDKRIIFF</sequence>
<organism evidence="1 2">
    <name type="scientific">Desulfallas thermosapovorans DSM 6562</name>
    <dbReference type="NCBI Taxonomy" id="1121431"/>
    <lineage>
        <taxon>Bacteria</taxon>
        <taxon>Bacillati</taxon>
        <taxon>Bacillota</taxon>
        <taxon>Clostridia</taxon>
        <taxon>Eubacteriales</taxon>
        <taxon>Desulfallaceae</taxon>
        <taxon>Desulfallas</taxon>
    </lineage>
</organism>
<evidence type="ECO:0000313" key="1">
    <source>
        <dbReference type="EMBL" id="TYO95514.1"/>
    </source>
</evidence>
<dbReference type="Proteomes" id="UP000323166">
    <property type="component" value="Unassembled WGS sequence"/>
</dbReference>
<gene>
    <name evidence="1" type="ORF">LX24_01475</name>
</gene>